<feature type="region of interest" description="Disordered" evidence="1">
    <location>
        <begin position="237"/>
        <end position="272"/>
    </location>
</feature>
<evidence type="ECO:0000256" key="1">
    <source>
        <dbReference type="SAM" id="MobiDB-lite"/>
    </source>
</evidence>
<proteinExistence type="predicted"/>
<dbReference type="EMBL" id="LNZH02000018">
    <property type="protein sequence ID" value="OCB92197.1"/>
    <property type="molecule type" value="Genomic_DNA"/>
</dbReference>
<comment type="caution">
    <text evidence="2">The sequence shown here is derived from an EMBL/GenBank/DDBJ whole genome shotgun (WGS) entry which is preliminary data.</text>
</comment>
<evidence type="ECO:0000313" key="2">
    <source>
        <dbReference type="EMBL" id="OCB92197.1"/>
    </source>
</evidence>
<organism evidence="2 3">
    <name type="scientific">Sanghuangporus baumii</name>
    <name type="common">Phellinus baumii</name>
    <dbReference type="NCBI Taxonomy" id="108892"/>
    <lineage>
        <taxon>Eukaryota</taxon>
        <taxon>Fungi</taxon>
        <taxon>Dikarya</taxon>
        <taxon>Basidiomycota</taxon>
        <taxon>Agaricomycotina</taxon>
        <taxon>Agaricomycetes</taxon>
        <taxon>Hymenochaetales</taxon>
        <taxon>Hymenochaetaceae</taxon>
        <taxon>Sanghuangporus</taxon>
    </lineage>
</organism>
<dbReference type="Proteomes" id="UP000757232">
    <property type="component" value="Unassembled WGS sequence"/>
</dbReference>
<evidence type="ECO:0000313" key="3">
    <source>
        <dbReference type="Proteomes" id="UP000757232"/>
    </source>
</evidence>
<protein>
    <submittedName>
        <fullName evidence="2">Uncharacterized protein</fullName>
    </submittedName>
</protein>
<name>A0A9Q5I6J3_SANBA</name>
<keyword evidence="3" id="KW-1185">Reference proteome</keyword>
<sequence>MDNNHTIYKYVYTCLHTRKAAIGLQGIKTELEPAAFWTRPYFTLPLSPFFTLASFLPDLMRFSAIESDFSTSSSSDSDSESDSYSGSSSSGSSGSSDRSSSSRSIARRARHKAFLQRQKVPAAAKNAAHKLPDGFVVIPLAPWRELLYFVIKSSLRAGRYAIRYIWKKILPGLLSLSARGATRLWRRAARIPWTDALGDFVLCVDEHLRCFARGVKSHLPELPAFLKFFARRRTPRRRETFAPPPPQPSKPPPQPSKPPPRPSKPRPVRSPVKIVIPHRPVLRWCTLVKLDELKAEEKRMKFNEWVYDVQHAHDQESDTDDEDEVEEMLNEPGDMASVNDTEMDDIEKYRRSLSEEPDVLSTERDRRLAAASLRITRDHSRFHPYNYQRATRPRREIIRLTHREGPLVTGLGEYELKWREIEDGLRASLNFASIPWPILRMKTPPTVEHITKERVMAFMLYSMFEPYTHCLYKNPDLLRATIRYDLLNRWGSEKFNKLVLFRIANVAEAEEVRAAVEVVRKTFVEMTTTEFWEYISKKELRGVEHILQVCAECGMAPFKFK</sequence>
<reference evidence="2" key="1">
    <citation type="submission" date="2016-06" db="EMBL/GenBank/DDBJ databases">
        <title>Draft Genome sequence of the fungus Inonotus baumii.</title>
        <authorList>
            <person name="Zhu H."/>
            <person name="Lin W."/>
        </authorList>
    </citation>
    <scope>NUCLEOTIDE SEQUENCE</scope>
    <source>
        <strain evidence="2">821</strain>
    </source>
</reference>
<gene>
    <name evidence="2" type="ORF">A7U60_g407</name>
</gene>
<accession>A0A9Q5I6J3</accession>
<feature type="compositionally biased region" description="Pro residues" evidence="1">
    <location>
        <begin position="242"/>
        <end position="262"/>
    </location>
</feature>
<dbReference type="AlphaFoldDB" id="A0A9Q5I6J3"/>
<feature type="region of interest" description="Disordered" evidence="1">
    <location>
        <begin position="69"/>
        <end position="102"/>
    </location>
</feature>